<dbReference type="Proteomes" id="UP001476247">
    <property type="component" value="Unassembled WGS sequence"/>
</dbReference>
<reference evidence="2 3" key="1">
    <citation type="submission" date="2024-04" db="EMBL/GenBank/DDBJ databases">
        <title>genome sequences of Mucor flavus KT1a and Helicostylum pulchrum KT1b strains isolation_sourced from the surface of a dry-aged beef.</title>
        <authorList>
            <person name="Toyotome T."/>
            <person name="Hosono M."/>
            <person name="Torimaru M."/>
            <person name="Fukuda K."/>
            <person name="Mikami N."/>
        </authorList>
    </citation>
    <scope>NUCLEOTIDE SEQUENCE [LARGE SCALE GENOMIC DNA]</scope>
    <source>
        <strain evidence="2 3">KT1b</strain>
    </source>
</reference>
<dbReference type="PANTHER" id="PTHR47718">
    <property type="entry name" value="OS01G0519700 PROTEIN"/>
    <property type="match status" value="1"/>
</dbReference>
<dbReference type="EMBL" id="BAABUJ010000004">
    <property type="protein sequence ID" value="GAA5794764.1"/>
    <property type="molecule type" value="Genomic_DNA"/>
</dbReference>
<feature type="region of interest" description="Disordered" evidence="1">
    <location>
        <begin position="367"/>
        <end position="458"/>
    </location>
</feature>
<gene>
    <name evidence="2" type="ORF">HPULCUR_000110</name>
</gene>
<evidence type="ECO:0000313" key="3">
    <source>
        <dbReference type="Proteomes" id="UP001476247"/>
    </source>
</evidence>
<protein>
    <recommendedName>
        <fullName evidence="4">FAR1 domain-containing protein</fullName>
    </recommendedName>
</protein>
<evidence type="ECO:0008006" key="4">
    <source>
        <dbReference type="Google" id="ProtNLM"/>
    </source>
</evidence>
<feature type="region of interest" description="Disordered" evidence="1">
    <location>
        <begin position="550"/>
        <end position="574"/>
    </location>
</feature>
<comment type="caution">
    <text evidence="2">The sequence shown here is derived from an EMBL/GenBank/DDBJ whole genome shotgun (WGS) entry which is preliminary data.</text>
</comment>
<proteinExistence type="predicted"/>
<organism evidence="2 3">
    <name type="scientific">Helicostylum pulchrum</name>
    <dbReference type="NCBI Taxonomy" id="562976"/>
    <lineage>
        <taxon>Eukaryota</taxon>
        <taxon>Fungi</taxon>
        <taxon>Fungi incertae sedis</taxon>
        <taxon>Mucoromycota</taxon>
        <taxon>Mucoromycotina</taxon>
        <taxon>Mucoromycetes</taxon>
        <taxon>Mucorales</taxon>
        <taxon>Mucorineae</taxon>
        <taxon>Mucoraceae</taxon>
        <taxon>Helicostylum</taxon>
    </lineage>
</organism>
<name>A0ABP9XJ12_9FUNG</name>
<keyword evidence="3" id="KW-1185">Reference proteome</keyword>
<dbReference type="PANTHER" id="PTHR47718:SF13">
    <property type="entry name" value="OS09G0290500 PROTEIN"/>
    <property type="match status" value="1"/>
</dbReference>
<feature type="compositionally biased region" description="Polar residues" evidence="1">
    <location>
        <begin position="412"/>
        <end position="442"/>
    </location>
</feature>
<accession>A0ABP9XJ12</accession>
<evidence type="ECO:0000313" key="2">
    <source>
        <dbReference type="EMBL" id="GAA5794764.1"/>
    </source>
</evidence>
<sequence>MTKQDQEFMNEQKPTSYTRVPMEPLYERLLKKPFPDSVSAIEYCRSVCAEFGFTVKQEASANRNIYVYCSREGLPDSQRNPKPSPQRKRPSKRCDCRWRVVLSENEHEEWEFRKSMNPNASEHNHDMMSPEEMVKAWPAEVNEMIIQLARQRLQTHEIREAVKQQFPDISWNERRFYNRLTEERKRIRQRGVVERSQRLLMLSARLCSVIASNEEWALCVESDLQRMFENFCQLARLTPENISTLVDLQADMIQMDTDRLISNTHRLSIGHCPDLEDDYSMASPAKKRRSFARSVNQIDTSVIPKSGAGGTGGTMNDSATQKGIQMVYVPSYTIQVRSLLNRSCSESSNSSGRRVFNDTTPFLETQQQNNIQQQQQQQQPFASSSSFFSLASPTSSSSSSSSMPVHRHQIAHAQQTRVTSPQQSINSPSEFMMSQSYQTPQPHNEEPNYSLPNTNTANTGNYNMQASFSPYTIPTSAFTSPPELPFAFEPNMMRNNDPESSNGGGGPEDRRQVFNFFPNNIKEEPSHVEQQQMLQRQQQDYEQRMHRTFTQQQGYGLPMIRSNEDPDEANTHWS</sequence>
<evidence type="ECO:0000256" key="1">
    <source>
        <dbReference type="SAM" id="MobiDB-lite"/>
    </source>
</evidence>
<feature type="compositionally biased region" description="Low complexity" evidence="1">
    <location>
        <begin position="367"/>
        <end position="402"/>
    </location>
</feature>